<dbReference type="InterPro" id="IPR052184">
    <property type="entry name" value="SDR_enzymes"/>
</dbReference>
<evidence type="ECO:0008006" key="4">
    <source>
        <dbReference type="Google" id="ProtNLM"/>
    </source>
</evidence>
<dbReference type="AlphaFoldDB" id="A0A1W9HQR7"/>
<evidence type="ECO:0000313" key="3">
    <source>
        <dbReference type="Proteomes" id="UP000192872"/>
    </source>
</evidence>
<dbReference type="STRING" id="1827387.A4S15_14000"/>
<sequence length="225" mass="23475">MITGAGRGIGLGIAKKILGRGDDVIALVRDPLKCDALRAIEGARTRLKLLAADVADAASLSAARAALSQERIDVLVNNAGIYRDRGRGILTADLDAFAETLMVNTVAPLRVLQNFAPLMGKGGQVSKVATISSAMGSFQRGDGQFSYRASKAGINKAIQSVAAELLQENIIAFVMHPGWVRTDMGGAGADISVEQSATGIIRTIDSAGCEAAGTFLNYDGTTIPW</sequence>
<dbReference type="CDD" id="cd05325">
    <property type="entry name" value="carb_red_sniffer_like_SDR_c"/>
    <property type="match status" value="1"/>
</dbReference>
<comment type="caution">
    <text evidence="2">The sequence shown here is derived from an EMBL/GenBank/DDBJ whole genome shotgun (WGS) entry which is preliminary data.</text>
</comment>
<dbReference type="EMBL" id="LWDL01000030">
    <property type="protein sequence ID" value="OQW49818.1"/>
    <property type="molecule type" value="Genomic_DNA"/>
</dbReference>
<name>A0A1W9HQR7_9HYPH</name>
<dbReference type="PANTHER" id="PTHR45458">
    <property type="entry name" value="SHORT-CHAIN DEHYDROGENASE/REDUCTASE SDR"/>
    <property type="match status" value="1"/>
</dbReference>
<dbReference type="GO" id="GO:0016616">
    <property type="term" value="F:oxidoreductase activity, acting on the CH-OH group of donors, NAD or NADP as acceptor"/>
    <property type="evidence" value="ECO:0007669"/>
    <property type="project" value="TreeGrafter"/>
</dbReference>
<comment type="similarity">
    <text evidence="1">Belongs to the short-chain dehydrogenases/reductases (SDR) family.</text>
</comment>
<proteinExistence type="inferred from homology"/>
<dbReference type="SUPFAM" id="SSF51735">
    <property type="entry name" value="NAD(P)-binding Rossmann-fold domains"/>
    <property type="match status" value="1"/>
</dbReference>
<dbReference type="PANTHER" id="PTHR45458:SF1">
    <property type="entry name" value="SHORT CHAIN DEHYDROGENASE"/>
    <property type="match status" value="1"/>
</dbReference>
<dbReference type="InterPro" id="IPR036291">
    <property type="entry name" value="NAD(P)-bd_dom_sf"/>
</dbReference>
<dbReference type="InterPro" id="IPR002347">
    <property type="entry name" value="SDR_fam"/>
</dbReference>
<evidence type="ECO:0000313" key="2">
    <source>
        <dbReference type="EMBL" id="OQW49818.1"/>
    </source>
</evidence>
<gene>
    <name evidence="2" type="ORF">A4S15_14000</name>
</gene>
<dbReference type="Gene3D" id="3.40.50.720">
    <property type="entry name" value="NAD(P)-binding Rossmann-like Domain"/>
    <property type="match status" value="1"/>
</dbReference>
<dbReference type="Pfam" id="PF00106">
    <property type="entry name" value="adh_short"/>
    <property type="match status" value="1"/>
</dbReference>
<protein>
    <recommendedName>
        <fullName evidence="4">Short-chain dehydrogenase</fullName>
    </recommendedName>
</protein>
<dbReference type="Proteomes" id="UP000192872">
    <property type="component" value="Unassembled WGS sequence"/>
</dbReference>
<evidence type="ECO:0000256" key="1">
    <source>
        <dbReference type="RuleBase" id="RU000363"/>
    </source>
</evidence>
<dbReference type="PRINTS" id="PR00080">
    <property type="entry name" value="SDRFAMILY"/>
</dbReference>
<accession>A0A1W9HQR7</accession>
<reference evidence="2 3" key="1">
    <citation type="journal article" date="2017" name="Water Res.">
        <title>Comammox in drinking water systems.</title>
        <authorList>
            <person name="Wang Y."/>
            <person name="Ma L."/>
            <person name="Mao Y."/>
            <person name="Jiang X."/>
            <person name="Xia Y."/>
            <person name="Yu K."/>
            <person name="Li B."/>
            <person name="Zhang T."/>
        </authorList>
    </citation>
    <scope>NUCLEOTIDE SEQUENCE [LARGE SCALE GENOMIC DNA]</scope>
    <source>
        <strain evidence="2">SG_bin8</strain>
    </source>
</reference>
<dbReference type="PRINTS" id="PR00081">
    <property type="entry name" value="GDHRDH"/>
</dbReference>
<organism evidence="2 3">
    <name type="scientific">Candidatus Raskinella chloraquaticus</name>
    <dbReference type="NCBI Taxonomy" id="1951219"/>
    <lineage>
        <taxon>Bacteria</taxon>
        <taxon>Pseudomonadati</taxon>
        <taxon>Pseudomonadota</taxon>
        <taxon>Alphaproteobacteria</taxon>
        <taxon>Hyphomicrobiales</taxon>
        <taxon>Phreatobacteraceae</taxon>
        <taxon>Candidatus Raskinella</taxon>
    </lineage>
</organism>